<dbReference type="InterPro" id="IPR036322">
    <property type="entry name" value="WD40_repeat_dom_sf"/>
</dbReference>
<proteinExistence type="predicted"/>
<gene>
    <name evidence="4" type="ORF">FNV43_RR26263</name>
</gene>
<dbReference type="SMART" id="SM00320">
    <property type="entry name" value="WD40"/>
    <property type="match status" value="4"/>
</dbReference>
<dbReference type="Proteomes" id="UP000796880">
    <property type="component" value="Unassembled WGS sequence"/>
</dbReference>
<dbReference type="AlphaFoldDB" id="A0A8K0GJG6"/>
<dbReference type="InterPro" id="IPR019775">
    <property type="entry name" value="WD40_repeat_CS"/>
</dbReference>
<evidence type="ECO:0000256" key="2">
    <source>
        <dbReference type="ARBA" id="ARBA00022737"/>
    </source>
</evidence>
<name>A0A8K0GJG6_9ROSA</name>
<evidence type="ECO:0000313" key="4">
    <source>
        <dbReference type="EMBL" id="KAF3431532.1"/>
    </source>
</evidence>
<dbReference type="PROSITE" id="PS00678">
    <property type="entry name" value="WD_REPEATS_1"/>
    <property type="match status" value="1"/>
</dbReference>
<keyword evidence="1 3" id="KW-0853">WD repeat</keyword>
<sequence length="306" mass="34000">MSEAPLQFVNPIRDAISRIRFAPHSDNLLISSWDSSLRLYDVGSSVLRLEAPSEAAVLDCCFQNESVAFSAGSDGSIKRYDLHSGISDTVGYHDDIATCVEYSDETCQVITAGFDKKILSWDTRMVKNLVFLANLGSEVHSMSLSGFDMVIAIGPSVHMYDLRSLERPFQSKKLDMGIQIKCVSSYPYSKGFAVGSVDGRVALDLAFPFNSDDIRYMFWCHPKSTDRRCHQVAVNGIAFNPRFNGAFITGDNEGNVIAWDAQSKKRLFELPRFPNSVASLSFNQRGQLLAIASSYTYQDANEMFTS</sequence>
<dbReference type="InterPro" id="IPR015943">
    <property type="entry name" value="WD40/YVTN_repeat-like_dom_sf"/>
</dbReference>
<dbReference type="Gene3D" id="2.130.10.10">
    <property type="entry name" value="YVTN repeat-like/Quinoprotein amine dehydrogenase"/>
    <property type="match status" value="1"/>
</dbReference>
<dbReference type="PROSITE" id="PS50082">
    <property type="entry name" value="WD_REPEATS_2"/>
    <property type="match status" value="1"/>
</dbReference>
<dbReference type="OrthoDB" id="10262475at2759"/>
<dbReference type="EMBL" id="VOIH02000012">
    <property type="protein sequence ID" value="KAF3431532.1"/>
    <property type="molecule type" value="Genomic_DNA"/>
</dbReference>
<evidence type="ECO:0008006" key="6">
    <source>
        <dbReference type="Google" id="ProtNLM"/>
    </source>
</evidence>
<accession>A0A8K0GJG6</accession>
<reference evidence="4" key="1">
    <citation type="submission" date="2020-03" db="EMBL/GenBank/DDBJ databases">
        <title>A high-quality chromosome-level genome assembly of a woody plant with both climbing and erect habits, Rhamnella rubrinervis.</title>
        <authorList>
            <person name="Lu Z."/>
            <person name="Yang Y."/>
            <person name="Zhu X."/>
            <person name="Sun Y."/>
        </authorList>
    </citation>
    <scope>NUCLEOTIDE SEQUENCE</scope>
    <source>
        <strain evidence="4">BYM</strain>
        <tissue evidence="4">Leaf</tissue>
    </source>
</reference>
<keyword evidence="2" id="KW-0677">Repeat</keyword>
<dbReference type="SUPFAM" id="SSF50978">
    <property type="entry name" value="WD40 repeat-like"/>
    <property type="match status" value="1"/>
</dbReference>
<evidence type="ECO:0000313" key="5">
    <source>
        <dbReference type="Proteomes" id="UP000796880"/>
    </source>
</evidence>
<dbReference type="Pfam" id="PF00400">
    <property type="entry name" value="WD40"/>
    <property type="match status" value="1"/>
</dbReference>
<organism evidence="4 5">
    <name type="scientific">Rhamnella rubrinervis</name>
    <dbReference type="NCBI Taxonomy" id="2594499"/>
    <lineage>
        <taxon>Eukaryota</taxon>
        <taxon>Viridiplantae</taxon>
        <taxon>Streptophyta</taxon>
        <taxon>Embryophyta</taxon>
        <taxon>Tracheophyta</taxon>
        <taxon>Spermatophyta</taxon>
        <taxon>Magnoliopsida</taxon>
        <taxon>eudicotyledons</taxon>
        <taxon>Gunneridae</taxon>
        <taxon>Pentapetalae</taxon>
        <taxon>rosids</taxon>
        <taxon>fabids</taxon>
        <taxon>Rosales</taxon>
        <taxon>Rhamnaceae</taxon>
        <taxon>rhamnoid group</taxon>
        <taxon>Rhamneae</taxon>
        <taxon>Rhamnella</taxon>
    </lineage>
</organism>
<evidence type="ECO:0000256" key="3">
    <source>
        <dbReference type="PROSITE-ProRule" id="PRU00221"/>
    </source>
</evidence>
<dbReference type="PANTHER" id="PTHR10971">
    <property type="entry name" value="MRNA EXPORT FACTOR AND BUB3"/>
    <property type="match status" value="1"/>
</dbReference>
<protein>
    <recommendedName>
        <fullName evidence="6">Mitotic checkpoint protein BUB3.3</fullName>
    </recommendedName>
</protein>
<comment type="caution">
    <text evidence="4">The sequence shown here is derived from an EMBL/GenBank/DDBJ whole genome shotgun (WGS) entry which is preliminary data.</text>
</comment>
<dbReference type="InterPro" id="IPR001680">
    <property type="entry name" value="WD40_rpt"/>
</dbReference>
<feature type="repeat" description="WD" evidence="3">
    <location>
        <begin position="227"/>
        <end position="269"/>
    </location>
</feature>
<evidence type="ECO:0000256" key="1">
    <source>
        <dbReference type="ARBA" id="ARBA00022574"/>
    </source>
</evidence>
<keyword evidence="5" id="KW-1185">Reference proteome</keyword>